<dbReference type="InterPro" id="IPR015946">
    <property type="entry name" value="KH_dom-like_a/b"/>
</dbReference>
<dbReference type="PANTHER" id="PTHR42830:SF2">
    <property type="entry name" value="OSMC_OHR FAMILY PROTEIN"/>
    <property type="match status" value="1"/>
</dbReference>
<reference evidence="3" key="1">
    <citation type="submission" date="2016-10" db="EMBL/GenBank/DDBJ databases">
        <authorList>
            <person name="Varghese N."/>
        </authorList>
    </citation>
    <scope>NUCLEOTIDE SEQUENCE [LARGE SCALE GENOMIC DNA]</scope>
    <source>
        <strain evidence="3">DSM 44719</strain>
    </source>
</reference>
<evidence type="ECO:0000313" key="3">
    <source>
        <dbReference type="Proteomes" id="UP000183407"/>
    </source>
</evidence>
<protein>
    <submittedName>
        <fullName evidence="2">Organic hydroperoxide reductase OsmC/OhrA</fullName>
    </submittedName>
</protein>
<feature type="region of interest" description="Disordered" evidence="1">
    <location>
        <begin position="37"/>
        <end position="71"/>
    </location>
</feature>
<accession>A0A1H4RHI9</accession>
<dbReference type="PANTHER" id="PTHR42830">
    <property type="entry name" value="OSMOTICALLY INDUCIBLE FAMILY PROTEIN"/>
    <property type="match status" value="1"/>
</dbReference>
<dbReference type="Proteomes" id="UP000183407">
    <property type="component" value="Unassembled WGS sequence"/>
</dbReference>
<gene>
    <name evidence="2" type="ORF">SAMN04490220_1320</name>
</gene>
<dbReference type="InterPro" id="IPR052707">
    <property type="entry name" value="OsmC_Ohr_Peroxiredoxin"/>
</dbReference>
<sequence length="175" mass="19139">MLPDTDSVCPGKSPLRQYGRVKTHHYALTVTWTGHRGRGTTAPDAYDRDHTVSAPGKPDVRGSSDPSFLGDPQRWNPEELLVASLSQCHMLWYLGLAAAAGVVVVDYRDEPTGTMSEHPDGAGEFTEVVLAPVVTVTDQSMVARAERLHTRAHQKCFIARSVNFPVLHRPAVRVG</sequence>
<dbReference type="OrthoDB" id="9795405at2"/>
<evidence type="ECO:0000313" key="2">
    <source>
        <dbReference type="EMBL" id="SEC31276.1"/>
    </source>
</evidence>
<organism evidence="2 3">
    <name type="scientific">Rhodococcus jostii</name>
    <dbReference type="NCBI Taxonomy" id="132919"/>
    <lineage>
        <taxon>Bacteria</taxon>
        <taxon>Bacillati</taxon>
        <taxon>Actinomycetota</taxon>
        <taxon>Actinomycetes</taxon>
        <taxon>Mycobacteriales</taxon>
        <taxon>Nocardiaceae</taxon>
        <taxon>Rhodococcus</taxon>
    </lineage>
</organism>
<evidence type="ECO:0000256" key="1">
    <source>
        <dbReference type="SAM" id="MobiDB-lite"/>
    </source>
</evidence>
<proteinExistence type="predicted"/>
<dbReference type="Pfam" id="PF02566">
    <property type="entry name" value="OsmC"/>
    <property type="match status" value="1"/>
</dbReference>
<name>A0A1H4RHI9_RHOJO</name>
<dbReference type="EMBL" id="FNTL01000004">
    <property type="protein sequence ID" value="SEC31276.1"/>
    <property type="molecule type" value="Genomic_DNA"/>
</dbReference>
<dbReference type="AlphaFoldDB" id="A0A1H4RHI9"/>
<dbReference type="Gene3D" id="3.30.300.20">
    <property type="match status" value="1"/>
</dbReference>
<dbReference type="SUPFAM" id="SSF82784">
    <property type="entry name" value="OsmC-like"/>
    <property type="match status" value="1"/>
</dbReference>
<dbReference type="InterPro" id="IPR036102">
    <property type="entry name" value="OsmC/Ohrsf"/>
</dbReference>
<dbReference type="InterPro" id="IPR003718">
    <property type="entry name" value="OsmC/Ohr_fam"/>
</dbReference>